<dbReference type="GeneID" id="55605600"/>
<dbReference type="Proteomes" id="UP000259796">
    <property type="component" value="Segment"/>
</dbReference>
<organism evidence="1 2">
    <name type="scientific">Leptospira phage LE4</name>
    <dbReference type="NCBI Taxonomy" id="2041383"/>
    <lineage>
        <taxon>Viruses</taxon>
        <taxon>Duplodnaviria</taxon>
        <taxon>Heunggongvirae</taxon>
        <taxon>Uroviricota</taxon>
        <taxon>Caudoviricetes</taxon>
        <taxon>Nylescharonvirus</taxon>
        <taxon>Nylescharonvirus LE4</taxon>
    </lineage>
</organism>
<keyword evidence="2" id="KW-1185">Reference proteome</keyword>
<dbReference type="KEGG" id="vg:55605600"/>
<accession>A0A343LEF5</accession>
<sequence>MKKTEILDHIRDENFVRGYEAFGEIKNQKKPFAMFSKQGEIIGTYTAVEMRILFTGF</sequence>
<name>A0A343LEF5_9CAUD</name>
<reference evidence="1 2" key="1">
    <citation type="journal article" date="2018" name="Sci. Rep.">
        <title>Characterization of LE3 and LE4, the only lytic phages known to infect the spirochete Leptospira.</title>
        <authorList>
            <person name="Schiettekatte O."/>
            <person name="Vincent A.T."/>
            <person name="Malosse C."/>
            <person name="Lechat P."/>
            <person name="Chamot-Rooke J."/>
            <person name="Veyrier F.J."/>
            <person name="Picardeau M."/>
            <person name="Bourhy P."/>
        </authorList>
    </citation>
    <scope>NUCLEOTIDE SEQUENCE [LARGE SCALE GENOMIC DNA]</scope>
</reference>
<protein>
    <submittedName>
        <fullName evidence="1">Uncharacterized protein</fullName>
    </submittedName>
</protein>
<evidence type="ECO:0000313" key="1">
    <source>
        <dbReference type="EMBL" id="ATN95065.1"/>
    </source>
</evidence>
<evidence type="ECO:0000313" key="2">
    <source>
        <dbReference type="Proteomes" id="UP000259796"/>
    </source>
</evidence>
<dbReference type="RefSeq" id="YP_009835527.1">
    <property type="nucleotide sequence ID" value="NC_048679.1"/>
</dbReference>
<dbReference type="EMBL" id="MF974397">
    <property type="protein sequence ID" value="ATN95065.1"/>
    <property type="molecule type" value="Genomic_DNA"/>
</dbReference>
<proteinExistence type="predicted"/>